<dbReference type="OMA" id="TDLFMKK"/>
<dbReference type="Pfam" id="PF25316">
    <property type="entry name" value="TAF2_3rd"/>
    <property type="match status" value="1"/>
</dbReference>
<feature type="domain" description="Transcription initiation factor TFIID subunit 2 TPR repeats" evidence="11">
    <location>
        <begin position="819"/>
        <end position="1052"/>
    </location>
</feature>
<evidence type="ECO:0000256" key="2">
    <source>
        <dbReference type="ARBA" id="ARBA00010937"/>
    </source>
</evidence>
<feature type="region of interest" description="Disordered" evidence="9">
    <location>
        <begin position="1286"/>
        <end position="1312"/>
    </location>
</feature>
<gene>
    <name evidence="12" type="ORF">DIURU_000093</name>
</gene>
<evidence type="ECO:0000256" key="1">
    <source>
        <dbReference type="ARBA" id="ARBA00004123"/>
    </source>
</evidence>
<accession>A0A642V5X7</accession>
<dbReference type="EMBL" id="SWFT01000005">
    <property type="protein sequence ID" value="KAA8908550.1"/>
    <property type="molecule type" value="Genomic_DNA"/>
</dbReference>
<keyword evidence="13" id="KW-1185">Reference proteome</keyword>
<comment type="subcellular location">
    <subcellularLocation>
        <location evidence="1">Nucleus</location>
    </subcellularLocation>
</comment>
<dbReference type="PANTHER" id="PTHR15137:SF9">
    <property type="entry name" value="TRANSCRIPTION INITIATION FACTOR TFIID SUBUNIT 2"/>
    <property type="match status" value="1"/>
</dbReference>
<dbReference type="GO" id="GO:0003682">
    <property type="term" value="F:chromatin binding"/>
    <property type="evidence" value="ECO:0007669"/>
    <property type="project" value="TreeGrafter"/>
</dbReference>
<feature type="domain" description="Transcription initiation factor TFIID subunit 2 Ig-like" evidence="10">
    <location>
        <begin position="640"/>
        <end position="818"/>
    </location>
</feature>
<feature type="compositionally biased region" description="Basic and acidic residues" evidence="9">
    <location>
        <begin position="1535"/>
        <end position="1558"/>
    </location>
</feature>
<evidence type="ECO:0000256" key="8">
    <source>
        <dbReference type="ARBA" id="ARBA00076306"/>
    </source>
</evidence>
<dbReference type="GO" id="GO:0016251">
    <property type="term" value="F:RNA polymerase II general transcription initiation factor activity"/>
    <property type="evidence" value="ECO:0007669"/>
    <property type="project" value="TreeGrafter"/>
</dbReference>
<evidence type="ECO:0000313" key="13">
    <source>
        <dbReference type="Proteomes" id="UP000449547"/>
    </source>
</evidence>
<dbReference type="FunFam" id="1.10.390.10:FF:000011">
    <property type="entry name" value="Transcription initiation factor TFIID subunit"/>
    <property type="match status" value="1"/>
</dbReference>
<dbReference type="InterPro" id="IPR042097">
    <property type="entry name" value="Aminopeptidase_N-like_N_sf"/>
</dbReference>
<dbReference type="InterPro" id="IPR057991">
    <property type="entry name" value="TPR_TAF2_C"/>
</dbReference>
<dbReference type="Gene3D" id="1.10.390.10">
    <property type="entry name" value="Neutral Protease Domain 2"/>
    <property type="match status" value="1"/>
</dbReference>
<keyword evidence="6" id="KW-0539">Nucleus</keyword>
<dbReference type="SUPFAM" id="SSF55486">
    <property type="entry name" value="Metalloproteases ('zincins'), catalytic domain"/>
    <property type="match status" value="1"/>
</dbReference>
<dbReference type="Pfam" id="PF25577">
    <property type="entry name" value="TPR_TAF2_C"/>
    <property type="match status" value="1"/>
</dbReference>
<dbReference type="InterPro" id="IPR027268">
    <property type="entry name" value="Peptidase_M4/M1_CTD_sf"/>
</dbReference>
<evidence type="ECO:0000259" key="11">
    <source>
        <dbReference type="Pfam" id="PF25577"/>
    </source>
</evidence>
<keyword evidence="4" id="KW-0805">Transcription regulation</keyword>
<name>A0A642V5X7_DIURU</name>
<organism evidence="12 13">
    <name type="scientific">Diutina rugosa</name>
    <name type="common">Yeast</name>
    <name type="synonym">Candida rugosa</name>
    <dbReference type="NCBI Taxonomy" id="5481"/>
    <lineage>
        <taxon>Eukaryota</taxon>
        <taxon>Fungi</taxon>
        <taxon>Dikarya</taxon>
        <taxon>Ascomycota</taxon>
        <taxon>Saccharomycotina</taxon>
        <taxon>Pichiomycetes</taxon>
        <taxon>Debaryomycetaceae</taxon>
        <taxon>Diutina</taxon>
    </lineage>
</organism>
<evidence type="ECO:0000256" key="5">
    <source>
        <dbReference type="ARBA" id="ARBA00023163"/>
    </source>
</evidence>
<evidence type="ECO:0000259" key="10">
    <source>
        <dbReference type="Pfam" id="PF25316"/>
    </source>
</evidence>
<keyword evidence="5" id="KW-0804">Transcription</keyword>
<dbReference type="GO" id="GO:0000976">
    <property type="term" value="F:transcription cis-regulatory region binding"/>
    <property type="evidence" value="ECO:0007669"/>
    <property type="project" value="TreeGrafter"/>
</dbReference>
<dbReference type="InterPro" id="IPR037813">
    <property type="entry name" value="TAF2"/>
</dbReference>
<dbReference type="Gene3D" id="2.60.40.1730">
    <property type="entry name" value="tricorn interacting facor f3 domain"/>
    <property type="match status" value="1"/>
</dbReference>
<feature type="region of interest" description="Disordered" evidence="9">
    <location>
        <begin position="1414"/>
        <end position="1575"/>
    </location>
</feature>
<dbReference type="VEuPathDB" id="FungiDB:DIURU_000093"/>
<dbReference type="GeneID" id="54778746"/>
<dbReference type="InterPro" id="IPR057345">
    <property type="entry name" value="Ig-like_TAF2"/>
</dbReference>
<evidence type="ECO:0000256" key="7">
    <source>
        <dbReference type="ARBA" id="ARBA00025346"/>
    </source>
</evidence>
<feature type="compositionally biased region" description="Polar residues" evidence="9">
    <location>
        <begin position="1286"/>
        <end position="1303"/>
    </location>
</feature>
<protein>
    <recommendedName>
        <fullName evidence="3">Transcription initiation factor TFIID subunit 2</fullName>
    </recommendedName>
    <alternativeName>
        <fullName evidence="8">TBP-associated factor 2</fullName>
    </alternativeName>
</protein>
<evidence type="ECO:0000256" key="6">
    <source>
        <dbReference type="ARBA" id="ARBA00023242"/>
    </source>
</evidence>
<sequence length="1575" mass="176559">MPAIDTPKLYRASKAKTSNVSAQPFKVVHQRVSVDVDLANQAIAGTTEVVIVPYTDKLKVVKFDCREMAIEEVTVNNGKPCNFIYDDDLYINDESYFEASVERGTVNLFDLYSEDFTIHHSHLLRRKLAKVFGEVNFDPRELQQHQQQLTQQLLTQETPSAQQQQQVQLQLQQQQQHFLSQYTTAHTNTEELAVFLPDSLRFELADSSSTPMSVAGTTPMKKNTHNDSYAPITIRIRFSLVNPKNGVIFATSDPDPSRWHCYTTNTDFNVSTSSWVPCIDNLWERCTWSVELSVPRSLRQDDEAKDDDDDEESGDSDVVVCCGDANNVKETPHPSDPAKKIVSWSVFNPVCAQHLGWAYGCFSSFVLKTEEAPEPVEEAVIDDDSDDDDEGRKVEAVSIPVTVYCLAHQLEWARNTCVVSNRALDYFSREFGSFPFSSYSIVFVDHSPEPAHNFAGLSVMSTDVLYPSDVIEPMLESTEAVVEAIATQWSGINIVPHSFNDLWCTVGIARYMMLQYLKVLMGNNEYKFRVKMAVEEICAKDVNRKPLALQFFRFPVRMSNEDLWFIRLKAPIVMVCLDRRMTKTDKSFGLSRVLPKLFLQAMSGDLVNGSVSTQHFQYVCEKVNRTNKLEGFFKQWIYGAGTPRFYVTQRFNKKRFLIEMNIRQVQTKEVSKYKPTPQNFVADGLAYLDDEPQFPTQAVFTGPMTIRVHEQDGTPYEHIVDLKEANTRIDIQYNTKMRRKMKSRKKGDDDEEEEAPPPQYGAQFTPLGSQVLQSPQEMAEWGFENWTKTEEEVFDNAFEWVRVDADLEWIAQFEIKKPDYMYGAQLSYDRDVEAQYDAIRYFSHSQRPSPQVYASLTRTLMDDAYYYGVRIAAARALVAISNEGNQFLGVGYMINAYKAMFCYPGSSIPKSNDFTDFPRFFVQSRLPQILASVRTDAGEVPKPIRNLLYNLVKYNDNSNNPFSDSFYVTELLAALTQSAFPPASPDAHDTLKWLTEPTPGIISKDHEQFVANVDTEIVRLQKLDEWIPSFHHVMSAQCLRQRVELAVRGLVSLSIEDLLFYTPAKYPAPVRIEAWRGVFLLGGLKNAAVLNYFCKCVLLASDANATTNRQFQTELVEGLLKAIAIAAIDGTRSTLDDPEFGTLTKLASAPKTTTEVSDSVVIDDGSAAAKGSRRRDELARASIKGVINMLRRDYGPGLGLRHTLWELVHSSLMPLHLRRDVLNMCQLLYPAHEDYIVRLPVPSMPVSEFKKKIVARNLGDGQVVIKREGRFKIQFLSRKPISTSTIKLRGSSTPSGGVATSTAPPQPTLSREERASLREAHLNRQAPQAIAAVGPRKVAVNGTTVSFRLTRDQLKTVTPQSGVAVSRVDPTTVSFKFQGKSAQLFKKRVTPRLVRINLKQGTVEVKRATSEEIQDGIKSNGDAIDHRSGDANGEVGEVGETEQTQPNGEADKVNEENANGDGVKEISDAGDAGNNDTNELDNGANGDVDEDIAMTEAVGETKDVDEPSKSNTDQPAQNGNDVDDNGNDVDDNGDVEMKDEQTAHDDADNGEVQEKSPKDGPSGSKPKITLKFNLK</sequence>
<dbReference type="CDD" id="cd09839">
    <property type="entry name" value="M1_like_TAF2"/>
    <property type="match status" value="1"/>
</dbReference>
<comment type="similarity">
    <text evidence="2">Belongs to the TAF2 family.</text>
</comment>
<dbReference type="PANTHER" id="PTHR15137">
    <property type="entry name" value="TRANSCRIPTION INITIATION FACTOR TFIID"/>
    <property type="match status" value="1"/>
</dbReference>
<dbReference type="RefSeq" id="XP_034015038.1">
    <property type="nucleotide sequence ID" value="XM_034159232.1"/>
</dbReference>
<feature type="region of interest" description="Disordered" evidence="9">
    <location>
        <begin position="737"/>
        <end position="765"/>
    </location>
</feature>
<evidence type="ECO:0000313" key="12">
    <source>
        <dbReference type="EMBL" id="KAA8908550.1"/>
    </source>
</evidence>
<reference evidence="12 13" key="1">
    <citation type="submission" date="2019-07" db="EMBL/GenBank/DDBJ databases">
        <title>Genome assembly of two rare yeast pathogens: Diutina rugosa and Trichomonascus ciferrii.</title>
        <authorList>
            <person name="Mixao V."/>
            <person name="Saus E."/>
            <person name="Hansen A."/>
            <person name="Lass-Flor C."/>
            <person name="Gabaldon T."/>
        </authorList>
    </citation>
    <scope>NUCLEOTIDE SEQUENCE [LARGE SCALE GENOMIC DNA]</scope>
    <source>
        <strain evidence="12 13">CBS 613</strain>
    </source>
</reference>
<evidence type="ECO:0000256" key="3">
    <source>
        <dbReference type="ARBA" id="ARBA00017363"/>
    </source>
</evidence>
<evidence type="ECO:0000256" key="4">
    <source>
        <dbReference type="ARBA" id="ARBA00023015"/>
    </source>
</evidence>
<dbReference type="OrthoDB" id="308861at2759"/>
<comment type="function">
    <text evidence="7">Functions as a component of the DNA-binding general transcription factor complex TFIID. Binding of TFIID to a promoter (with or without TATA element) is the initial step in pre-initiation complex (PIC) formation. TFIID plays a key role in the regulation of gene expression by RNA polymerase II through different activities such as transcription activator interaction, core promoter recognition and selectivity, TFIIA and TFIIB interaction, chromatin modification (histone acetylation by TAF1), facilitation of DNA opening and initiation of transcription.</text>
</comment>
<evidence type="ECO:0000256" key="9">
    <source>
        <dbReference type="SAM" id="MobiDB-lite"/>
    </source>
</evidence>
<proteinExistence type="inferred from homology"/>
<dbReference type="GO" id="GO:0005669">
    <property type="term" value="C:transcription factor TFIID complex"/>
    <property type="evidence" value="ECO:0007669"/>
    <property type="project" value="InterPro"/>
</dbReference>
<dbReference type="SUPFAM" id="SSF63737">
    <property type="entry name" value="Leukotriene A4 hydrolase N-terminal domain"/>
    <property type="match status" value="1"/>
</dbReference>
<comment type="caution">
    <text evidence="12">The sequence shown here is derived from an EMBL/GenBank/DDBJ whole genome shotgun (WGS) entry which is preliminary data.</text>
</comment>
<dbReference type="Proteomes" id="UP000449547">
    <property type="component" value="Unassembled WGS sequence"/>
</dbReference>
<dbReference type="GO" id="GO:0006367">
    <property type="term" value="P:transcription initiation at RNA polymerase II promoter"/>
    <property type="evidence" value="ECO:0007669"/>
    <property type="project" value="TreeGrafter"/>
</dbReference>
<feature type="compositionally biased region" description="Acidic residues" evidence="9">
    <location>
        <begin position="1521"/>
        <end position="1534"/>
    </location>
</feature>
<feature type="compositionally biased region" description="Basic and acidic residues" evidence="9">
    <location>
        <begin position="1499"/>
        <end position="1508"/>
    </location>
</feature>